<dbReference type="Gene3D" id="2.50.20.10">
    <property type="entry name" value="Lipoprotein localisation LolA/LolB/LppX"/>
    <property type="match status" value="1"/>
</dbReference>
<evidence type="ECO:0000256" key="3">
    <source>
        <dbReference type="ARBA" id="ARBA00022729"/>
    </source>
</evidence>
<dbReference type="PANTHER" id="PTHR38782:SF1">
    <property type="entry name" value="SIGMA-E FACTOR REGULATORY PROTEIN RSEB"/>
    <property type="match status" value="1"/>
</dbReference>
<keyword evidence="4" id="KW-0574">Periplasm</keyword>
<feature type="domain" description="MucB/RseB N-terminal" evidence="6">
    <location>
        <begin position="23"/>
        <end position="186"/>
    </location>
</feature>
<dbReference type="Pfam" id="PF17188">
    <property type="entry name" value="MucB_RseB_C"/>
    <property type="match status" value="1"/>
</dbReference>
<reference evidence="8 9" key="1">
    <citation type="submission" date="2017-08" db="EMBL/GenBank/DDBJ databases">
        <title>Infants hospitalized years apart are colonized by the same room-sourced microbial strains.</title>
        <authorList>
            <person name="Brooks B."/>
            <person name="Olm M.R."/>
            <person name="Firek B.A."/>
            <person name="Baker R."/>
            <person name="Thomas B.C."/>
            <person name="Morowitz M.J."/>
            <person name="Banfield J.F."/>
        </authorList>
    </citation>
    <scope>NUCLEOTIDE SEQUENCE [LARGE SCALE GENOMIC DNA]</scope>
    <source>
        <strain evidence="8">S2_009_000_R2_77</strain>
    </source>
</reference>
<gene>
    <name evidence="8" type="ORF">DI599_00225</name>
</gene>
<evidence type="ECO:0000256" key="1">
    <source>
        <dbReference type="ARBA" id="ARBA00004418"/>
    </source>
</evidence>
<comment type="caution">
    <text evidence="8">The sequence shown here is derived from an EMBL/GenBank/DDBJ whole genome shotgun (WGS) entry which is preliminary data.</text>
</comment>
<feature type="domain" description="MucB/RseB C-terminal" evidence="7">
    <location>
        <begin position="212"/>
        <end position="310"/>
    </location>
</feature>
<protein>
    <submittedName>
        <fullName evidence="8">RNA polymerase subunit sigma</fullName>
    </submittedName>
</protein>
<dbReference type="RefSeq" id="WP_273228641.1">
    <property type="nucleotide sequence ID" value="NZ_QFOH01000001.1"/>
</dbReference>
<evidence type="ECO:0000313" key="9">
    <source>
        <dbReference type="Proteomes" id="UP000249198"/>
    </source>
</evidence>
<dbReference type="GO" id="GO:0045152">
    <property type="term" value="F:antisigma factor binding"/>
    <property type="evidence" value="ECO:0007669"/>
    <property type="project" value="TreeGrafter"/>
</dbReference>
<dbReference type="PANTHER" id="PTHR38782">
    <property type="match status" value="1"/>
</dbReference>
<feature type="signal peptide" evidence="5">
    <location>
        <begin position="1"/>
        <end position="21"/>
    </location>
</feature>
<dbReference type="CDD" id="cd16327">
    <property type="entry name" value="RseB"/>
    <property type="match status" value="1"/>
</dbReference>
<evidence type="ECO:0000259" key="6">
    <source>
        <dbReference type="Pfam" id="PF03888"/>
    </source>
</evidence>
<dbReference type="InterPro" id="IPR038484">
    <property type="entry name" value="MucB/RseB_C_sf"/>
</dbReference>
<name>A0A2W5FAJ6_9PSED</name>
<dbReference type="InterPro" id="IPR033434">
    <property type="entry name" value="MucB/RseB_N"/>
</dbReference>
<dbReference type="EMBL" id="QFOH01000001">
    <property type="protein sequence ID" value="PZP26619.1"/>
    <property type="molecule type" value="Genomic_DNA"/>
</dbReference>
<proteinExistence type="inferred from homology"/>
<dbReference type="Proteomes" id="UP000249198">
    <property type="component" value="Unassembled WGS sequence"/>
</dbReference>
<dbReference type="InterPro" id="IPR005588">
    <property type="entry name" value="MucB_RseB"/>
</dbReference>
<dbReference type="AlphaFoldDB" id="A0A2W5FAJ6"/>
<keyword evidence="3 5" id="KW-0732">Signal</keyword>
<sequence length="318" mass="34799">MRSFPLMVLMGGLLATSAANAADVQDWLLKLQSAEQQKSFHGTFVYERDGSFSTHGIWHEVDASGAVKERLLQLDGLPYEVLRTNGKTDCATGTPVEQSNEAGQSWLTRTLDPQQLSQWYDLRDAGESRVAGRNAVVLALVPRDQHRYGFELHLDRETALPLKSLLINEDGHVLERFQFTDFVPQEAGDGAAAKASGDCKPVQVAQSKVLPDNAWRSDWVPPGFTLNSILQRRSPASSEPVACMLYGDGITQFSVFLEPLRGARFDDARSQLGPTVAVSRHMPTAEGEVMVTVVGEIPLGTAERIALSIRPGEAQSLQ</sequence>
<feature type="chain" id="PRO_5016129997" evidence="5">
    <location>
        <begin position="22"/>
        <end position="318"/>
    </location>
</feature>
<organism evidence="8 9">
    <name type="scientific">Pseudomonas kuykendallii</name>
    <dbReference type="NCBI Taxonomy" id="1007099"/>
    <lineage>
        <taxon>Bacteria</taxon>
        <taxon>Pseudomonadati</taxon>
        <taxon>Pseudomonadota</taxon>
        <taxon>Gammaproteobacteria</taxon>
        <taxon>Pseudomonadales</taxon>
        <taxon>Pseudomonadaceae</taxon>
        <taxon>Pseudomonas</taxon>
    </lineage>
</organism>
<dbReference type="Gene3D" id="3.30.200.100">
    <property type="entry name" value="MucB/RseB, C-terminal domain"/>
    <property type="match status" value="1"/>
</dbReference>
<dbReference type="InterPro" id="IPR033436">
    <property type="entry name" value="MucB/RseB_C"/>
</dbReference>
<accession>A0A2W5FAJ6</accession>
<evidence type="ECO:0000259" key="7">
    <source>
        <dbReference type="Pfam" id="PF17188"/>
    </source>
</evidence>
<dbReference type="GO" id="GO:0032885">
    <property type="term" value="P:regulation of polysaccharide biosynthetic process"/>
    <property type="evidence" value="ECO:0007669"/>
    <property type="project" value="TreeGrafter"/>
</dbReference>
<comment type="subcellular location">
    <subcellularLocation>
        <location evidence="1">Periplasm</location>
    </subcellularLocation>
</comment>
<dbReference type="PIRSF" id="PIRSF005427">
    <property type="entry name" value="RseB"/>
    <property type="match status" value="1"/>
</dbReference>
<dbReference type="Pfam" id="PF03888">
    <property type="entry name" value="MucB_RseB"/>
    <property type="match status" value="1"/>
</dbReference>
<evidence type="ECO:0000256" key="4">
    <source>
        <dbReference type="ARBA" id="ARBA00022764"/>
    </source>
</evidence>
<evidence type="ECO:0000313" key="8">
    <source>
        <dbReference type="EMBL" id="PZP26619.1"/>
    </source>
</evidence>
<dbReference type="GO" id="GO:0030288">
    <property type="term" value="C:outer membrane-bounded periplasmic space"/>
    <property type="evidence" value="ECO:0007669"/>
    <property type="project" value="TreeGrafter"/>
</dbReference>
<evidence type="ECO:0000256" key="2">
    <source>
        <dbReference type="ARBA" id="ARBA00008150"/>
    </source>
</evidence>
<evidence type="ECO:0000256" key="5">
    <source>
        <dbReference type="SAM" id="SignalP"/>
    </source>
</evidence>
<comment type="similarity">
    <text evidence="2">Belongs to the RseB family.</text>
</comment>